<keyword evidence="4 7" id="KW-0812">Transmembrane</keyword>
<dbReference type="PANTHER" id="PTHR30193">
    <property type="entry name" value="ABC TRANSPORTER PERMEASE PROTEIN"/>
    <property type="match status" value="1"/>
</dbReference>
<keyword evidence="2 7" id="KW-0813">Transport</keyword>
<evidence type="ECO:0000256" key="2">
    <source>
        <dbReference type="ARBA" id="ARBA00022448"/>
    </source>
</evidence>
<reference evidence="10" key="1">
    <citation type="journal article" date="2019" name="Int. J. Syst. Evol. Microbiol.">
        <title>The Global Catalogue of Microorganisms (GCM) 10K type strain sequencing project: providing services to taxonomists for standard genome sequencing and annotation.</title>
        <authorList>
            <consortium name="The Broad Institute Genomics Platform"/>
            <consortium name="The Broad Institute Genome Sequencing Center for Infectious Disease"/>
            <person name="Wu L."/>
            <person name="Ma J."/>
        </authorList>
    </citation>
    <scope>NUCLEOTIDE SEQUENCE [LARGE SCALE GENOMIC DNA]</scope>
    <source>
        <strain evidence="10">JCM 18304</strain>
    </source>
</reference>
<accession>A0ABP9SEJ0</accession>
<gene>
    <name evidence="9" type="ORF">GCM10023322_56650</name>
</gene>
<feature type="transmembrane region" description="Helical" evidence="7">
    <location>
        <begin position="203"/>
        <end position="221"/>
    </location>
</feature>
<evidence type="ECO:0000256" key="1">
    <source>
        <dbReference type="ARBA" id="ARBA00004651"/>
    </source>
</evidence>
<feature type="transmembrane region" description="Helical" evidence="7">
    <location>
        <begin position="259"/>
        <end position="279"/>
    </location>
</feature>
<name>A0ABP9SEJ0_9ACTN</name>
<dbReference type="EMBL" id="BAABJQ010000020">
    <property type="protein sequence ID" value="GAA5193819.1"/>
    <property type="molecule type" value="Genomic_DNA"/>
</dbReference>
<evidence type="ECO:0000256" key="4">
    <source>
        <dbReference type="ARBA" id="ARBA00022692"/>
    </source>
</evidence>
<feature type="transmembrane region" description="Helical" evidence="7">
    <location>
        <begin position="105"/>
        <end position="125"/>
    </location>
</feature>
<keyword evidence="6 7" id="KW-0472">Membrane</keyword>
<dbReference type="InterPro" id="IPR000515">
    <property type="entry name" value="MetI-like"/>
</dbReference>
<protein>
    <submittedName>
        <fullName evidence="9">Sugar ABC transporter permease</fullName>
    </submittedName>
</protein>
<evidence type="ECO:0000256" key="7">
    <source>
        <dbReference type="RuleBase" id="RU363032"/>
    </source>
</evidence>
<dbReference type="InterPro" id="IPR035906">
    <property type="entry name" value="MetI-like_sf"/>
</dbReference>
<evidence type="ECO:0000313" key="9">
    <source>
        <dbReference type="EMBL" id="GAA5193819.1"/>
    </source>
</evidence>
<dbReference type="InterPro" id="IPR051393">
    <property type="entry name" value="ABC_transporter_permease"/>
</dbReference>
<evidence type="ECO:0000256" key="3">
    <source>
        <dbReference type="ARBA" id="ARBA00022475"/>
    </source>
</evidence>
<dbReference type="SUPFAM" id="SSF160964">
    <property type="entry name" value="MalF N-terminal region-like"/>
    <property type="match status" value="1"/>
</dbReference>
<dbReference type="Pfam" id="PF00528">
    <property type="entry name" value="BPD_transp_1"/>
    <property type="match status" value="1"/>
</dbReference>
<feature type="transmembrane region" description="Helical" evidence="7">
    <location>
        <begin position="73"/>
        <end position="93"/>
    </location>
</feature>
<sequence>MTARVYRWMPLLFLAPSLILLGLFVFYPTVNAAWTSLTNWNGISPSSDFTGLRNYLDLFTDGDFLRSLRNTCLYVVLTLPTSLVLAIGAALLIQRGSAGSTVLRLAFTVPFVVSIPVVSVVWVWILDPNFGILNYGLHLVGLGRQDWLGNPSTSMLGIAIPSVWRQFGYFMLIVLAGIKGIDPSYHEAAALDGASYWRRLRRITLPLLGPQLFFCLVLGVIDSFQVFSQVDLMTGGGPLNSTNVVVYELYKQGFSYFHVGYACAMAVVLMLVLGALTYVQQRWVGSKVFYQ</sequence>
<proteinExistence type="inferred from homology"/>
<evidence type="ECO:0000313" key="10">
    <source>
        <dbReference type="Proteomes" id="UP001501570"/>
    </source>
</evidence>
<dbReference type="CDD" id="cd06261">
    <property type="entry name" value="TM_PBP2"/>
    <property type="match status" value="1"/>
</dbReference>
<dbReference type="Gene3D" id="1.10.3720.10">
    <property type="entry name" value="MetI-like"/>
    <property type="match status" value="1"/>
</dbReference>
<dbReference type="RefSeq" id="WP_345634675.1">
    <property type="nucleotide sequence ID" value="NZ_BAABJQ010000020.1"/>
</dbReference>
<organism evidence="9 10">
    <name type="scientific">Rugosimonospora acidiphila</name>
    <dbReference type="NCBI Taxonomy" id="556531"/>
    <lineage>
        <taxon>Bacteria</taxon>
        <taxon>Bacillati</taxon>
        <taxon>Actinomycetota</taxon>
        <taxon>Actinomycetes</taxon>
        <taxon>Micromonosporales</taxon>
        <taxon>Micromonosporaceae</taxon>
        <taxon>Rugosimonospora</taxon>
    </lineage>
</organism>
<evidence type="ECO:0000259" key="8">
    <source>
        <dbReference type="PROSITE" id="PS50928"/>
    </source>
</evidence>
<dbReference type="Proteomes" id="UP001501570">
    <property type="component" value="Unassembled WGS sequence"/>
</dbReference>
<comment type="caution">
    <text evidence="9">The sequence shown here is derived from an EMBL/GenBank/DDBJ whole genome shotgun (WGS) entry which is preliminary data.</text>
</comment>
<keyword evidence="5 7" id="KW-1133">Transmembrane helix</keyword>
<dbReference type="PANTHER" id="PTHR30193:SF37">
    <property type="entry name" value="INNER MEMBRANE ABC TRANSPORTER PERMEASE PROTEIN YCJO"/>
    <property type="match status" value="1"/>
</dbReference>
<comment type="subcellular location">
    <subcellularLocation>
        <location evidence="1 7">Cell membrane</location>
        <topology evidence="1 7">Multi-pass membrane protein</topology>
    </subcellularLocation>
</comment>
<keyword evidence="3" id="KW-1003">Cell membrane</keyword>
<feature type="domain" description="ABC transmembrane type-1" evidence="8">
    <location>
        <begin position="68"/>
        <end position="280"/>
    </location>
</feature>
<dbReference type="PROSITE" id="PS50928">
    <property type="entry name" value="ABC_TM1"/>
    <property type="match status" value="1"/>
</dbReference>
<evidence type="ECO:0000256" key="6">
    <source>
        <dbReference type="ARBA" id="ARBA00023136"/>
    </source>
</evidence>
<feature type="transmembrane region" description="Helical" evidence="7">
    <location>
        <begin position="163"/>
        <end position="182"/>
    </location>
</feature>
<keyword evidence="10" id="KW-1185">Reference proteome</keyword>
<evidence type="ECO:0000256" key="5">
    <source>
        <dbReference type="ARBA" id="ARBA00022989"/>
    </source>
</evidence>
<comment type="similarity">
    <text evidence="7">Belongs to the binding-protein-dependent transport system permease family.</text>
</comment>
<dbReference type="SUPFAM" id="SSF161098">
    <property type="entry name" value="MetI-like"/>
    <property type="match status" value="1"/>
</dbReference>